<reference evidence="1 2" key="1">
    <citation type="journal article" date="2019" name="Nat. Ecol. Evol.">
        <title>Megaphylogeny resolves global patterns of mushroom evolution.</title>
        <authorList>
            <person name="Varga T."/>
            <person name="Krizsan K."/>
            <person name="Foldi C."/>
            <person name="Dima B."/>
            <person name="Sanchez-Garcia M."/>
            <person name="Sanchez-Ramirez S."/>
            <person name="Szollosi G.J."/>
            <person name="Szarkandi J.G."/>
            <person name="Papp V."/>
            <person name="Albert L."/>
            <person name="Andreopoulos W."/>
            <person name="Angelini C."/>
            <person name="Antonin V."/>
            <person name="Barry K.W."/>
            <person name="Bougher N.L."/>
            <person name="Buchanan P."/>
            <person name="Buyck B."/>
            <person name="Bense V."/>
            <person name="Catcheside P."/>
            <person name="Chovatia M."/>
            <person name="Cooper J."/>
            <person name="Damon W."/>
            <person name="Desjardin D."/>
            <person name="Finy P."/>
            <person name="Geml J."/>
            <person name="Haridas S."/>
            <person name="Hughes K."/>
            <person name="Justo A."/>
            <person name="Karasinski D."/>
            <person name="Kautmanova I."/>
            <person name="Kiss B."/>
            <person name="Kocsube S."/>
            <person name="Kotiranta H."/>
            <person name="LaButti K.M."/>
            <person name="Lechner B.E."/>
            <person name="Liimatainen K."/>
            <person name="Lipzen A."/>
            <person name="Lukacs Z."/>
            <person name="Mihaltcheva S."/>
            <person name="Morgado L.N."/>
            <person name="Niskanen T."/>
            <person name="Noordeloos M.E."/>
            <person name="Ohm R.A."/>
            <person name="Ortiz-Santana B."/>
            <person name="Ovrebo C."/>
            <person name="Racz N."/>
            <person name="Riley R."/>
            <person name="Savchenko A."/>
            <person name="Shiryaev A."/>
            <person name="Soop K."/>
            <person name="Spirin V."/>
            <person name="Szebenyi C."/>
            <person name="Tomsovsky M."/>
            <person name="Tulloss R.E."/>
            <person name="Uehling J."/>
            <person name="Grigoriev I.V."/>
            <person name="Vagvolgyi C."/>
            <person name="Papp T."/>
            <person name="Martin F.M."/>
            <person name="Miettinen O."/>
            <person name="Hibbett D.S."/>
            <person name="Nagy L.G."/>
        </authorList>
    </citation>
    <scope>NUCLEOTIDE SEQUENCE [LARGE SCALE GENOMIC DNA]</scope>
    <source>
        <strain evidence="1 2">CBS 166.37</strain>
    </source>
</reference>
<evidence type="ECO:0008006" key="3">
    <source>
        <dbReference type="Google" id="ProtNLM"/>
    </source>
</evidence>
<protein>
    <recommendedName>
        <fullName evidence="3">N-acetyltransferase domain-containing protein</fullName>
    </recommendedName>
</protein>
<gene>
    <name evidence="1" type="ORF">BDQ12DRAFT_717025</name>
</gene>
<dbReference type="STRING" id="68775.A0A5C3LE96"/>
<dbReference type="AlphaFoldDB" id="A0A5C3LE96"/>
<accession>A0A5C3LE96</accession>
<dbReference type="OrthoDB" id="61113at2759"/>
<sequence length="219" mass="25076">MDTFEVQHLKEPTEAQIEEVSDMCSRAFYEEITHKAILGGDWSLHPDFCRAVTRATVLEGELYIVKSGNEIVATASWFGPDTYLFKTKEQRALGYDEVFDKISHEAKYWNMHTSLEVLVKLKSELFSDEEKKKRWWLNNLVTKLGHEGKGYATALIDTFYDKIKGDGMLIGVAPAEEINVKKYMAMGFKKRGGSILPAQTGDFYVQIMSREADREQKRS</sequence>
<dbReference type="EMBL" id="ML213762">
    <property type="protein sequence ID" value="TFK31394.1"/>
    <property type="molecule type" value="Genomic_DNA"/>
</dbReference>
<dbReference type="Proteomes" id="UP000308652">
    <property type="component" value="Unassembled WGS sequence"/>
</dbReference>
<evidence type="ECO:0000313" key="1">
    <source>
        <dbReference type="EMBL" id="TFK31394.1"/>
    </source>
</evidence>
<organism evidence="1 2">
    <name type="scientific">Crucibulum laeve</name>
    <dbReference type="NCBI Taxonomy" id="68775"/>
    <lineage>
        <taxon>Eukaryota</taxon>
        <taxon>Fungi</taxon>
        <taxon>Dikarya</taxon>
        <taxon>Basidiomycota</taxon>
        <taxon>Agaricomycotina</taxon>
        <taxon>Agaricomycetes</taxon>
        <taxon>Agaricomycetidae</taxon>
        <taxon>Agaricales</taxon>
        <taxon>Agaricineae</taxon>
        <taxon>Nidulariaceae</taxon>
        <taxon>Crucibulum</taxon>
    </lineage>
</organism>
<proteinExistence type="predicted"/>
<dbReference type="SUPFAM" id="SSF55729">
    <property type="entry name" value="Acyl-CoA N-acyltransferases (Nat)"/>
    <property type="match status" value="1"/>
</dbReference>
<keyword evidence="2" id="KW-1185">Reference proteome</keyword>
<dbReference type="Gene3D" id="3.40.630.30">
    <property type="match status" value="1"/>
</dbReference>
<name>A0A5C3LE96_9AGAR</name>
<evidence type="ECO:0000313" key="2">
    <source>
        <dbReference type="Proteomes" id="UP000308652"/>
    </source>
</evidence>
<dbReference type="InterPro" id="IPR016181">
    <property type="entry name" value="Acyl_CoA_acyltransferase"/>
</dbReference>